<name>A0AAI9TA75_PENTH</name>
<dbReference type="Proteomes" id="UP001227192">
    <property type="component" value="Unassembled WGS sequence"/>
</dbReference>
<evidence type="ECO:0000313" key="2">
    <source>
        <dbReference type="Proteomes" id="UP001227192"/>
    </source>
</evidence>
<comment type="caution">
    <text evidence="1">The sequence shown here is derived from an EMBL/GenBank/DDBJ whole genome shotgun (WGS) entry which is preliminary data.</text>
</comment>
<keyword evidence="2" id="KW-1185">Reference proteome</keyword>
<dbReference type="EMBL" id="LACB01000416">
    <property type="protein sequence ID" value="KAJ9483577.1"/>
    <property type="molecule type" value="Genomic_DNA"/>
</dbReference>
<accession>A0AAI9TA75</accession>
<dbReference type="AlphaFoldDB" id="A0AAI9TA75"/>
<evidence type="ECO:0000313" key="1">
    <source>
        <dbReference type="EMBL" id="KAJ9483577.1"/>
    </source>
</evidence>
<gene>
    <name evidence="1" type="ORF">VN97_g9820</name>
</gene>
<protein>
    <submittedName>
        <fullName evidence="1">Uncharacterized protein</fullName>
    </submittedName>
</protein>
<proteinExistence type="predicted"/>
<reference evidence="1" key="2">
    <citation type="journal article" date="2016" name="Fungal Biol.">
        <title>Ochratoxin A production by Penicillium thymicola.</title>
        <authorList>
            <person name="Nguyen H.D.T."/>
            <person name="McMullin D.R."/>
            <person name="Ponomareva E."/>
            <person name="Riley R."/>
            <person name="Pomraning K.R."/>
            <person name="Baker S.E."/>
            <person name="Seifert K.A."/>
        </authorList>
    </citation>
    <scope>NUCLEOTIDE SEQUENCE</scope>
    <source>
        <strain evidence="1">DAOM 180753</strain>
    </source>
</reference>
<organism evidence="1 2">
    <name type="scientific">Penicillium thymicola</name>
    <dbReference type="NCBI Taxonomy" id="293382"/>
    <lineage>
        <taxon>Eukaryota</taxon>
        <taxon>Fungi</taxon>
        <taxon>Dikarya</taxon>
        <taxon>Ascomycota</taxon>
        <taxon>Pezizomycotina</taxon>
        <taxon>Eurotiomycetes</taxon>
        <taxon>Eurotiomycetidae</taxon>
        <taxon>Eurotiales</taxon>
        <taxon>Aspergillaceae</taxon>
        <taxon>Penicillium</taxon>
    </lineage>
</organism>
<sequence>MLCALIRQVTVFSHSNCRKKVGLSGKIHINTPLSPDPVRKSSSFKSDRVAAYQEYYLYGPRGRMPMMMYTNSWESTIRTHSGDLRLALIG</sequence>
<reference evidence="1" key="1">
    <citation type="submission" date="2015-06" db="EMBL/GenBank/DDBJ databases">
        <authorList>
            <person name="Nguyen H."/>
        </authorList>
    </citation>
    <scope>NUCLEOTIDE SEQUENCE</scope>
    <source>
        <strain evidence="1">DAOM 180753</strain>
    </source>
</reference>